<dbReference type="Proteomes" id="UP000632828">
    <property type="component" value="Unassembled WGS sequence"/>
</dbReference>
<dbReference type="FunFam" id="3.40.630.70:FF:000001">
    <property type="entry name" value="Leucyl/phenylalanyl-tRNA--protein transferase"/>
    <property type="match status" value="1"/>
</dbReference>
<name>A0A8J6QTW3_9BACT</name>
<dbReference type="AlphaFoldDB" id="A0A8J6QTW3"/>
<evidence type="ECO:0000256" key="11">
    <source>
        <dbReference type="ARBA" id="ARBA00074372"/>
    </source>
</evidence>
<dbReference type="FunFam" id="3.30.70.3550:FF:000001">
    <property type="entry name" value="Leucyl/phenylalanyl-tRNA--protein transferase"/>
    <property type="match status" value="1"/>
</dbReference>
<keyword evidence="3 15" id="KW-0808">Transferase</keyword>
<gene>
    <name evidence="15" type="primary">aat</name>
    <name evidence="16" type="ORF">ICT70_03260</name>
</gene>
<protein>
    <recommendedName>
        <fullName evidence="11 15">Leucyl/phenylalanyl-tRNA--protein transferase</fullName>
        <ecNumber evidence="10 15">2.3.2.6</ecNumber>
    </recommendedName>
    <alternativeName>
        <fullName evidence="12 15">L/F-transferase</fullName>
    </alternativeName>
    <alternativeName>
        <fullName evidence="13 15">Leucyltransferase</fullName>
    </alternativeName>
    <alternativeName>
        <fullName evidence="14 15">Phenyalanyltransferase</fullName>
    </alternativeName>
</protein>
<comment type="subcellular location">
    <subcellularLocation>
        <location evidence="1 15">Cytoplasm</location>
    </subcellularLocation>
</comment>
<dbReference type="InterPro" id="IPR016181">
    <property type="entry name" value="Acyl_CoA_acyltransferase"/>
</dbReference>
<dbReference type="SUPFAM" id="SSF55729">
    <property type="entry name" value="Acyl-CoA N-acyltransferases (Nat)"/>
    <property type="match status" value="1"/>
</dbReference>
<evidence type="ECO:0000313" key="17">
    <source>
        <dbReference type="Proteomes" id="UP000632828"/>
    </source>
</evidence>
<evidence type="ECO:0000256" key="4">
    <source>
        <dbReference type="ARBA" id="ARBA00023315"/>
    </source>
</evidence>
<comment type="catalytic activity">
    <reaction evidence="7 15">
        <text>N-terminal L-lysyl-[protein] + L-leucyl-tRNA(Leu) = N-terminal L-leucyl-L-lysyl-[protein] + tRNA(Leu) + H(+)</text>
        <dbReference type="Rhea" id="RHEA:12340"/>
        <dbReference type="Rhea" id="RHEA-COMP:9613"/>
        <dbReference type="Rhea" id="RHEA-COMP:9622"/>
        <dbReference type="Rhea" id="RHEA-COMP:12670"/>
        <dbReference type="Rhea" id="RHEA-COMP:12671"/>
        <dbReference type="ChEBI" id="CHEBI:15378"/>
        <dbReference type="ChEBI" id="CHEBI:65249"/>
        <dbReference type="ChEBI" id="CHEBI:78442"/>
        <dbReference type="ChEBI" id="CHEBI:78494"/>
        <dbReference type="ChEBI" id="CHEBI:133043"/>
        <dbReference type="EC" id="2.3.2.6"/>
    </reaction>
</comment>
<comment type="catalytic activity">
    <reaction evidence="5 15">
        <text>L-phenylalanyl-tRNA(Phe) + an N-terminal L-alpha-aminoacyl-[protein] = an N-terminal L-phenylalanyl-L-alpha-aminoacyl-[protein] + tRNA(Phe)</text>
        <dbReference type="Rhea" id="RHEA:43632"/>
        <dbReference type="Rhea" id="RHEA-COMP:9668"/>
        <dbReference type="Rhea" id="RHEA-COMP:9699"/>
        <dbReference type="Rhea" id="RHEA-COMP:10636"/>
        <dbReference type="Rhea" id="RHEA-COMP:10637"/>
        <dbReference type="ChEBI" id="CHEBI:78442"/>
        <dbReference type="ChEBI" id="CHEBI:78531"/>
        <dbReference type="ChEBI" id="CHEBI:78597"/>
        <dbReference type="ChEBI" id="CHEBI:83561"/>
        <dbReference type="EC" id="2.3.2.6"/>
    </reaction>
</comment>
<evidence type="ECO:0000256" key="14">
    <source>
        <dbReference type="ARBA" id="ARBA00083640"/>
    </source>
</evidence>
<keyword evidence="17" id="KW-1185">Reference proteome</keyword>
<evidence type="ECO:0000256" key="6">
    <source>
        <dbReference type="ARBA" id="ARBA00050652"/>
    </source>
</evidence>
<dbReference type="GO" id="GO:0030163">
    <property type="term" value="P:protein catabolic process"/>
    <property type="evidence" value="ECO:0007669"/>
    <property type="project" value="UniProtKB-UniRule"/>
</dbReference>
<evidence type="ECO:0000313" key="16">
    <source>
        <dbReference type="EMBL" id="MBD1399680.1"/>
    </source>
</evidence>
<dbReference type="InterPro" id="IPR042221">
    <property type="entry name" value="Leu/Phe-tRNA_Trfase_N"/>
</dbReference>
<sequence length="229" mass="26337">MPVLLDRELWFPPVDRAHESGLLAIGGDLSAERLLLAYSLGVFPWYNPGEPILWWSPDPRCVLFPDQFHISRSLRRVLRKHPYRLSFNENFAAVIYWCRRLRAGPGGHGTWITNEMKNAYQRLHQLGFAHSVECWEGENLVGGLYGICIGRCFFGESMFSRKDNTSKIVLCHLVEHLRRRQFELIDCQQTTDHLLSFGACEISRKQFASHLHQASVPPYGPLVSLFSPE</sequence>
<dbReference type="Gene3D" id="3.30.70.3550">
    <property type="entry name" value="Leucyl/phenylalanyl-tRNA-protein transferase, N-terminal domain"/>
    <property type="match status" value="1"/>
</dbReference>
<dbReference type="RefSeq" id="WP_191153958.1">
    <property type="nucleotide sequence ID" value="NZ_JACWUN010000003.1"/>
</dbReference>
<reference evidence="16" key="1">
    <citation type="submission" date="2020-09" db="EMBL/GenBank/DDBJ databases">
        <title>Pelobacter alkaliphilus sp. nov., a novel anaerobic arsenate-reducing bacterium from terrestrial mud volcano.</title>
        <authorList>
            <person name="Khomyakova M.A."/>
            <person name="Merkel A.Y."/>
            <person name="Slobodkin A.I."/>
        </authorList>
    </citation>
    <scope>NUCLEOTIDE SEQUENCE</scope>
    <source>
        <strain evidence="16">M08fum</strain>
    </source>
</reference>
<dbReference type="EMBL" id="JACWUN010000003">
    <property type="protein sequence ID" value="MBD1399680.1"/>
    <property type="molecule type" value="Genomic_DNA"/>
</dbReference>
<proteinExistence type="inferred from homology"/>
<accession>A0A8J6QTW3</accession>
<evidence type="ECO:0000256" key="12">
    <source>
        <dbReference type="ARBA" id="ARBA00077136"/>
    </source>
</evidence>
<evidence type="ECO:0000256" key="1">
    <source>
        <dbReference type="ARBA" id="ARBA00004496"/>
    </source>
</evidence>
<dbReference type="Pfam" id="PF03588">
    <property type="entry name" value="Leu_Phe_trans"/>
    <property type="match status" value="1"/>
</dbReference>
<comment type="function">
    <text evidence="8 15">Functions in the N-end rule pathway of protein degradation where it conjugates Leu, Phe and, less efficiently, Met from aminoacyl-tRNAs to the N-termini of proteins containing an N-terminal arginine or lysine.</text>
</comment>
<dbReference type="EC" id="2.3.2.6" evidence="10 15"/>
<evidence type="ECO:0000256" key="7">
    <source>
        <dbReference type="ARBA" id="ARBA00051538"/>
    </source>
</evidence>
<organism evidence="16 17">
    <name type="scientific">Pelovirga terrestris</name>
    <dbReference type="NCBI Taxonomy" id="2771352"/>
    <lineage>
        <taxon>Bacteria</taxon>
        <taxon>Pseudomonadati</taxon>
        <taxon>Thermodesulfobacteriota</taxon>
        <taxon>Desulfuromonadia</taxon>
        <taxon>Geobacterales</taxon>
        <taxon>Geobacteraceae</taxon>
        <taxon>Pelovirga</taxon>
    </lineage>
</organism>
<dbReference type="PANTHER" id="PTHR30098">
    <property type="entry name" value="LEUCYL/PHENYLALANYL-TRNA--PROTEIN TRANSFERASE"/>
    <property type="match status" value="1"/>
</dbReference>
<dbReference type="GO" id="GO:0008914">
    <property type="term" value="F:leucyl-tRNA--protein transferase activity"/>
    <property type="evidence" value="ECO:0007669"/>
    <property type="project" value="UniProtKB-UniRule"/>
</dbReference>
<comment type="similarity">
    <text evidence="9 15">Belongs to the L/F-transferase family.</text>
</comment>
<evidence type="ECO:0000256" key="9">
    <source>
        <dbReference type="ARBA" id="ARBA00061535"/>
    </source>
</evidence>
<dbReference type="PANTHER" id="PTHR30098:SF2">
    <property type="entry name" value="LEUCYL_PHENYLALANYL-TRNA--PROTEIN TRANSFERASE"/>
    <property type="match status" value="1"/>
</dbReference>
<evidence type="ECO:0000256" key="3">
    <source>
        <dbReference type="ARBA" id="ARBA00022679"/>
    </source>
</evidence>
<comment type="caution">
    <text evidence="16">The sequence shown here is derived from an EMBL/GenBank/DDBJ whole genome shotgun (WGS) entry which is preliminary data.</text>
</comment>
<dbReference type="Gene3D" id="3.40.630.70">
    <property type="entry name" value="Leucyl/phenylalanyl-tRNA-protein transferase, C-terminal domain"/>
    <property type="match status" value="1"/>
</dbReference>
<dbReference type="HAMAP" id="MF_00688">
    <property type="entry name" value="Leu_Phe_trans"/>
    <property type="match status" value="1"/>
</dbReference>
<comment type="catalytic activity">
    <reaction evidence="6 15">
        <text>N-terminal L-arginyl-[protein] + L-leucyl-tRNA(Leu) = N-terminal L-leucyl-L-arginyl-[protein] + tRNA(Leu) + H(+)</text>
        <dbReference type="Rhea" id="RHEA:50416"/>
        <dbReference type="Rhea" id="RHEA-COMP:9613"/>
        <dbReference type="Rhea" id="RHEA-COMP:9622"/>
        <dbReference type="Rhea" id="RHEA-COMP:12672"/>
        <dbReference type="Rhea" id="RHEA-COMP:12673"/>
        <dbReference type="ChEBI" id="CHEBI:15378"/>
        <dbReference type="ChEBI" id="CHEBI:64719"/>
        <dbReference type="ChEBI" id="CHEBI:78442"/>
        <dbReference type="ChEBI" id="CHEBI:78494"/>
        <dbReference type="ChEBI" id="CHEBI:133044"/>
        <dbReference type="EC" id="2.3.2.6"/>
    </reaction>
</comment>
<dbReference type="NCBIfam" id="TIGR00667">
    <property type="entry name" value="aat"/>
    <property type="match status" value="1"/>
</dbReference>
<evidence type="ECO:0000256" key="5">
    <source>
        <dbReference type="ARBA" id="ARBA00050607"/>
    </source>
</evidence>
<evidence type="ECO:0000256" key="2">
    <source>
        <dbReference type="ARBA" id="ARBA00022490"/>
    </source>
</evidence>
<evidence type="ECO:0000256" key="13">
    <source>
        <dbReference type="ARBA" id="ARBA00077165"/>
    </source>
</evidence>
<dbReference type="GO" id="GO:0005737">
    <property type="term" value="C:cytoplasm"/>
    <property type="evidence" value="ECO:0007669"/>
    <property type="project" value="UniProtKB-SubCell"/>
</dbReference>
<evidence type="ECO:0000256" key="8">
    <source>
        <dbReference type="ARBA" id="ARBA00054043"/>
    </source>
</evidence>
<dbReference type="InterPro" id="IPR042203">
    <property type="entry name" value="Leu/Phe-tRNA_Trfase_C"/>
</dbReference>
<keyword evidence="4 15" id="KW-0012">Acyltransferase</keyword>
<evidence type="ECO:0000256" key="15">
    <source>
        <dbReference type="HAMAP-Rule" id="MF_00688"/>
    </source>
</evidence>
<dbReference type="InterPro" id="IPR004616">
    <property type="entry name" value="Leu/Phe-tRNA_Trfase"/>
</dbReference>
<evidence type="ECO:0000256" key="10">
    <source>
        <dbReference type="ARBA" id="ARBA00066767"/>
    </source>
</evidence>
<keyword evidence="2 15" id="KW-0963">Cytoplasm</keyword>